<dbReference type="AlphaFoldDB" id="A0A8K0HDC9"/>
<accession>A0A8K0HDC9</accession>
<dbReference type="EMBL" id="VOIH02000003">
    <property type="protein sequence ID" value="KAF3450048.1"/>
    <property type="molecule type" value="Genomic_DNA"/>
</dbReference>
<reference evidence="1" key="1">
    <citation type="submission" date="2020-03" db="EMBL/GenBank/DDBJ databases">
        <title>A high-quality chromosome-level genome assembly of a woody plant with both climbing and erect habits, Rhamnella rubrinervis.</title>
        <authorList>
            <person name="Lu Z."/>
            <person name="Yang Y."/>
            <person name="Zhu X."/>
            <person name="Sun Y."/>
        </authorList>
    </citation>
    <scope>NUCLEOTIDE SEQUENCE</scope>
    <source>
        <strain evidence="1">BYM</strain>
        <tissue evidence="1">Leaf</tissue>
    </source>
</reference>
<proteinExistence type="predicted"/>
<sequence>MPVGIRATIVPGASMAGGTVSQPLHINECDLVHNHLRFEQFEGRLEQRFADLTKEMQSLVKAFRKVVAPSPLRYPRNRKQPVRYWRQMMQLLRNHFLPAGYIGGLKYEIKNEMLRHTVWNMSEAANLALEIESRFEKHTNFIQTDENELVVPFEVDREELEEPMNKTSKEVKVSEIDCQASAFQVKELVGEEKILVVYFYGKAQIEELIISTGPKWSGSYNVYEVPYWLEVEGKEKSVYTCGVATEMYGAIWTLQKLSNEDKLSASNFSSRTSFSKEEENMM</sequence>
<keyword evidence="2" id="KW-1185">Reference proteome</keyword>
<evidence type="ECO:0000313" key="2">
    <source>
        <dbReference type="Proteomes" id="UP000796880"/>
    </source>
</evidence>
<evidence type="ECO:0000313" key="1">
    <source>
        <dbReference type="EMBL" id="KAF3450048.1"/>
    </source>
</evidence>
<organism evidence="1 2">
    <name type="scientific">Rhamnella rubrinervis</name>
    <dbReference type="NCBI Taxonomy" id="2594499"/>
    <lineage>
        <taxon>Eukaryota</taxon>
        <taxon>Viridiplantae</taxon>
        <taxon>Streptophyta</taxon>
        <taxon>Embryophyta</taxon>
        <taxon>Tracheophyta</taxon>
        <taxon>Spermatophyta</taxon>
        <taxon>Magnoliopsida</taxon>
        <taxon>eudicotyledons</taxon>
        <taxon>Gunneridae</taxon>
        <taxon>Pentapetalae</taxon>
        <taxon>rosids</taxon>
        <taxon>fabids</taxon>
        <taxon>Rosales</taxon>
        <taxon>Rhamnaceae</taxon>
        <taxon>rhamnoid group</taxon>
        <taxon>Rhamneae</taxon>
        <taxon>Rhamnella</taxon>
    </lineage>
</organism>
<name>A0A8K0HDC9_9ROSA</name>
<gene>
    <name evidence="1" type="ORF">FNV43_RR06127</name>
</gene>
<comment type="caution">
    <text evidence="1">The sequence shown here is derived from an EMBL/GenBank/DDBJ whole genome shotgun (WGS) entry which is preliminary data.</text>
</comment>
<dbReference type="Proteomes" id="UP000796880">
    <property type="component" value="Unassembled WGS sequence"/>
</dbReference>
<protein>
    <submittedName>
        <fullName evidence="1">Uncharacterized protein</fullName>
    </submittedName>
</protein>